<proteinExistence type="predicted"/>
<sequence length="543" mass="60865">MSTPVATKSHSDRLKKYALYETGADLSHLDPHELSALKHLVKAAKIVDDIWYQQQWSGAAELREKILNGDDEELKELFEVYKGPWAGDDHDAPFVPGVPKRPDGANYYPEDMTSEEFDSFVASLPTAEQREQAKGFYTVIQRTKDGLQVVPFSEVYKHLLTPLAAHVNAAADELEKVTHVNRDTTENKSKTSIAEFLRSRAAAFVSNDYLPSEENWLRLGTFNNLEITLGPYETYADVGYSLKASYETYIHVRDQHASGLLEKFSDLQYAEDHLPVPEQYKNKELIAAPIVVVNQLYAGGDVAVPMTAAYNLPNDEKAIKKAGSKLVLIKNVQEGKFKHVLTPIAHQVLQPDQLQYLDKNAFTTHILLHEVSHSNGPHHTLDGHTVRSQLKEHHLALEEAKADIAGLYVSDLMVKKGVIDDVTQKQFWVTFLASAFRSIRFGIQEAHGRGQIIQLNYLIAKGGFEFNNDSIFSVNFDKIEQAVSDLTRDILILQGDGDKAAVDAFVNKYATVEPATRVALDRIDHAGIPVDIRPIYTFEKQLD</sequence>
<keyword evidence="4" id="KW-1185">Reference proteome</keyword>
<evidence type="ECO:0000256" key="2">
    <source>
        <dbReference type="ARBA" id="ARBA00022801"/>
    </source>
</evidence>
<dbReference type="InParanoid" id="A0A168KSV4"/>
<gene>
    <name evidence="3" type="primary">ABSGL_00675.1 scaffold 832</name>
</gene>
<dbReference type="AlphaFoldDB" id="A0A168KSV4"/>
<accession>A0A168KSV4</accession>
<dbReference type="Gene3D" id="3.30.540.30">
    <property type="match status" value="1"/>
</dbReference>
<dbReference type="Proteomes" id="UP000078561">
    <property type="component" value="Unassembled WGS sequence"/>
</dbReference>
<dbReference type="GO" id="GO:0046872">
    <property type="term" value="F:metal ion binding"/>
    <property type="evidence" value="ECO:0007669"/>
    <property type="project" value="UniProtKB-KW"/>
</dbReference>
<dbReference type="OMA" id="IGPYEVY"/>
<dbReference type="InterPro" id="IPR039461">
    <property type="entry name" value="Peptidase_M49"/>
</dbReference>
<keyword evidence="1" id="KW-0479">Metal-binding</keyword>
<evidence type="ECO:0008006" key="5">
    <source>
        <dbReference type="Google" id="ProtNLM"/>
    </source>
</evidence>
<keyword evidence="2" id="KW-0378">Hydrolase</keyword>
<dbReference type="STRING" id="4829.A0A168KSV4"/>
<dbReference type="GO" id="GO:0008239">
    <property type="term" value="F:dipeptidyl-peptidase activity"/>
    <property type="evidence" value="ECO:0007669"/>
    <property type="project" value="TreeGrafter"/>
</dbReference>
<evidence type="ECO:0000313" key="4">
    <source>
        <dbReference type="Proteomes" id="UP000078561"/>
    </source>
</evidence>
<dbReference type="PANTHER" id="PTHR23422:SF9">
    <property type="entry name" value="ZN-DEPENDENT HYDROLASE"/>
    <property type="match status" value="1"/>
</dbReference>
<reference evidence="3" key="1">
    <citation type="submission" date="2016-04" db="EMBL/GenBank/DDBJ databases">
        <authorList>
            <person name="Evans L.H."/>
            <person name="Alamgir A."/>
            <person name="Owens N."/>
            <person name="Weber N.D."/>
            <person name="Virtaneva K."/>
            <person name="Barbian K."/>
            <person name="Babar A."/>
            <person name="Rosenke K."/>
        </authorList>
    </citation>
    <scope>NUCLEOTIDE SEQUENCE [LARGE SCALE GENOMIC DNA]</scope>
    <source>
        <strain evidence="3">CBS 101.48</strain>
    </source>
</reference>
<organism evidence="3">
    <name type="scientific">Absidia glauca</name>
    <name type="common">Pin mould</name>
    <dbReference type="NCBI Taxonomy" id="4829"/>
    <lineage>
        <taxon>Eukaryota</taxon>
        <taxon>Fungi</taxon>
        <taxon>Fungi incertae sedis</taxon>
        <taxon>Mucoromycota</taxon>
        <taxon>Mucoromycotina</taxon>
        <taxon>Mucoromycetes</taxon>
        <taxon>Mucorales</taxon>
        <taxon>Cunninghamellaceae</taxon>
        <taxon>Absidia</taxon>
    </lineage>
</organism>
<dbReference type="EMBL" id="LT550270">
    <property type="protein sequence ID" value="SAL95357.1"/>
    <property type="molecule type" value="Genomic_DNA"/>
</dbReference>
<dbReference type="Pfam" id="PF03571">
    <property type="entry name" value="Peptidase_M49"/>
    <property type="match status" value="1"/>
</dbReference>
<dbReference type="GO" id="GO:0005737">
    <property type="term" value="C:cytoplasm"/>
    <property type="evidence" value="ECO:0007669"/>
    <property type="project" value="TreeGrafter"/>
</dbReference>
<dbReference type="OrthoDB" id="510307at2759"/>
<name>A0A168KSV4_ABSGL</name>
<evidence type="ECO:0000313" key="3">
    <source>
        <dbReference type="EMBL" id="SAL95357.1"/>
    </source>
</evidence>
<dbReference type="PANTHER" id="PTHR23422">
    <property type="entry name" value="DIPEPTIDYL PEPTIDASE III-RELATED"/>
    <property type="match status" value="1"/>
</dbReference>
<evidence type="ECO:0000256" key="1">
    <source>
        <dbReference type="ARBA" id="ARBA00022723"/>
    </source>
</evidence>
<protein>
    <recommendedName>
        <fullName evidence="5">Nudix hydrolase domain-containing protein</fullName>
    </recommendedName>
</protein>